<evidence type="ECO:0000256" key="1">
    <source>
        <dbReference type="SAM" id="Phobius"/>
    </source>
</evidence>
<dbReference type="Proteomes" id="UP000051658">
    <property type="component" value="Unassembled WGS sequence"/>
</dbReference>
<keyword evidence="1" id="KW-1133">Transmembrane helix</keyword>
<evidence type="ECO:0000313" key="2">
    <source>
        <dbReference type="EMBL" id="KRN56270.1"/>
    </source>
</evidence>
<evidence type="ECO:0000313" key="3">
    <source>
        <dbReference type="Proteomes" id="UP000051658"/>
    </source>
</evidence>
<dbReference type="RefSeq" id="WP_081890705.1">
    <property type="nucleotide sequence ID" value="NZ_JQBS01000032.1"/>
</dbReference>
<dbReference type="GeneID" id="89588667"/>
<feature type="transmembrane region" description="Helical" evidence="1">
    <location>
        <begin position="6"/>
        <end position="25"/>
    </location>
</feature>
<dbReference type="EMBL" id="JQBS01000032">
    <property type="protein sequence ID" value="KRN56270.1"/>
    <property type="molecule type" value="Genomic_DNA"/>
</dbReference>
<dbReference type="Pfam" id="PF12669">
    <property type="entry name" value="FeoB_associated"/>
    <property type="match status" value="1"/>
</dbReference>
<reference evidence="2 3" key="1">
    <citation type="journal article" date="2015" name="Genome Announc.">
        <title>Expanding the biotechnology potential of lactobacilli through comparative genomics of 213 strains and associated genera.</title>
        <authorList>
            <person name="Sun Z."/>
            <person name="Harris H.M."/>
            <person name="McCann A."/>
            <person name="Guo C."/>
            <person name="Argimon S."/>
            <person name="Zhang W."/>
            <person name="Yang X."/>
            <person name="Jeffery I.B."/>
            <person name="Cooney J.C."/>
            <person name="Kagawa T.F."/>
            <person name="Liu W."/>
            <person name="Song Y."/>
            <person name="Salvetti E."/>
            <person name="Wrobel A."/>
            <person name="Rasinkangas P."/>
            <person name="Parkhill J."/>
            <person name="Rea M.C."/>
            <person name="O'Sullivan O."/>
            <person name="Ritari J."/>
            <person name="Douillard F.P."/>
            <person name="Paul Ross R."/>
            <person name="Yang R."/>
            <person name="Briner A.E."/>
            <person name="Felis G.E."/>
            <person name="de Vos W.M."/>
            <person name="Barrangou R."/>
            <person name="Klaenhammer T.R."/>
            <person name="Caufield P.W."/>
            <person name="Cui Y."/>
            <person name="Zhang H."/>
            <person name="O'Toole P.W."/>
        </authorList>
    </citation>
    <scope>NUCLEOTIDE SEQUENCE [LARGE SCALE GENOMIC DNA]</scope>
    <source>
        <strain evidence="2 3">DSM 20623</strain>
    </source>
</reference>
<evidence type="ECO:0008006" key="4">
    <source>
        <dbReference type="Google" id="ProtNLM"/>
    </source>
</evidence>
<keyword evidence="3" id="KW-1185">Reference proteome</keyword>
<organism evidence="2 3">
    <name type="scientific">Carnobacterium divergens DSM 20623</name>
    <dbReference type="NCBI Taxonomy" id="1449336"/>
    <lineage>
        <taxon>Bacteria</taxon>
        <taxon>Bacillati</taxon>
        <taxon>Bacillota</taxon>
        <taxon>Bacilli</taxon>
        <taxon>Lactobacillales</taxon>
        <taxon>Carnobacteriaceae</taxon>
        <taxon>Carnobacterium</taxon>
    </lineage>
</organism>
<keyword evidence="1" id="KW-0472">Membrane</keyword>
<dbReference type="AlphaFoldDB" id="A0A0R2HV16"/>
<proteinExistence type="predicted"/>
<comment type="caution">
    <text evidence="2">The sequence shown here is derived from an EMBL/GenBank/DDBJ whole genome shotgun (WGS) entry which is preliminary data.</text>
</comment>
<dbReference type="PATRIC" id="fig|1449336.4.peg.1413"/>
<sequence length="57" mass="6376">MTIYSFLLNWTIGILIFGWAIYQLTKLFKNSKKGKCGGCDSICEAKALMEAAKKRNG</sequence>
<accession>A0A0R2HV16</accession>
<gene>
    <name evidence="2" type="ORF">IV74_GL001383</name>
</gene>
<protein>
    <recommendedName>
        <fullName evidence="4">FeoB-associated Cys-rich membrane protein</fullName>
    </recommendedName>
</protein>
<name>A0A0R2HV16_CARDV</name>
<keyword evidence="1" id="KW-0812">Transmembrane</keyword>